<name>A0ABU3LUY4_9ACTN</name>
<proteinExistence type="predicted"/>
<evidence type="ECO:0000313" key="2">
    <source>
        <dbReference type="EMBL" id="MDT7843046.1"/>
    </source>
</evidence>
<evidence type="ECO:0000256" key="1">
    <source>
        <dbReference type="SAM" id="SignalP"/>
    </source>
</evidence>
<accession>A0ABU3LUY4</accession>
<sequence>MTRSRCLSALIALLTLAVAFLVAPPTAAAAVAFTSTGVNQNGGN</sequence>
<dbReference type="Proteomes" id="UP001257948">
    <property type="component" value="Unassembled WGS sequence"/>
</dbReference>
<gene>
    <name evidence="2" type="ORF">RQC66_20195</name>
</gene>
<dbReference type="RefSeq" id="WP_314202656.1">
    <property type="nucleotide sequence ID" value="NZ_JAVTLL010000013.1"/>
</dbReference>
<reference evidence="3" key="1">
    <citation type="submission" date="2023-07" db="EMBL/GenBank/DDBJ databases">
        <title>Draft genome sequence of the endophytic actinobacterium Streptomyces justiciae WPN32, a potential antibiotic producer.</title>
        <authorList>
            <person name="Yasawong M."/>
            <person name="Pana W."/>
            <person name="Ganta P."/>
            <person name="Santapan N."/>
            <person name="Songngamsuk T."/>
            <person name="Phatcharaharikarn M."/>
            <person name="Kerdtoob S."/>
            <person name="Nantapong N."/>
        </authorList>
    </citation>
    <scope>NUCLEOTIDE SEQUENCE [LARGE SCALE GENOMIC DNA]</scope>
    <source>
        <strain evidence="3">WPN32</strain>
    </source>
</reference>
<evidence type="ECO:0000313" key="3">
    <source>
        <dbReference type="Proteomes" id="UP001257948"/>
    </source>
</evidence>
<feature type="chain" id="PRO_5046944089" evidence="1">
    <location>
        <begin position="30"/>
        <end position="44"/>
    </location>
</feature>
<keyword evidence="1" id="KW-0732">Signal</keyword>
<comment type="caution">
    <text evidence="2">The sequence shown here is derived from an EMBL/GenBank/DDBJ whole genome shotgun (WGS) entry which is preliminary data.</text>
</comment>
<feature type="signal peptide" evidence="1">
    <location>
        <begin position="1"/>
        <end position="29"/>
    </location>
</feature>
<dbReference type="EMBL" id="JAVTLL010000013">
    <property type="protein sequence ID" value="MDT7843046.1"/>
    <property type="molecule type" value="Genomic_DNA"/>
</dbReference>
<protein>
    <submittedName>
        <fullName evidence="2">Uncharacterized protein</fullName>
    </submittedName>
</protein>
<keyword evidence="3" id="KW-1185">Reference proteome</keyword>
<organism evidence="2 3">
    <name type="scientific">Streptomyces justiciae</name>
    <dbReference type="NCBI Taxonomy" id="2780140"/>
    <lineage>
        <taxon>Bacteria</taxon>
        <taxon>Bacillati</taxon>
        <taxon>Actinomycetota</taxon>
        <taxon>Actinomycetes</taxon>
        <taxon>Kitasatosporales</taxon>
        <taxon>Streptomycetaceae</taxon>
        <taxon>Streptomyces</taxon>
    </lineage>
</organism>